<feature type="region of interest" description="Disordered" evidence="1">
    <location>
        <begin position="1"/>
        <end position="37"/>
    </location>
</feature>
<dbReference type="AlphaFoldDB" id="A0A6J4N114"/>
<feature type="non-terminal residue" evidence="2">
    <location>
        <position position="1"/>
    </location>
</feature>
<proteinExistence type="predicted"/>
<sequence>WRSSPAGRPACRRPPTGWTARSGPGPRGRWGRSRRRS</sequence>
<protein>
    <submittedName>
        <fullName evidence="2">Uncharacterized protein</fullName>
    </submittedName>
</protein>
<evidence type="ECO:0000313" key="2">
    <source>
        <dbReference type="EMBL" id="CAA9374237.1"/>
    </source>
</evidence>
<name>A0A6J4N114_9BACT</name>
<reference evidence="2" key="1">
    <citation type="submission" date="2020-02" db="EMBL/GenBank/DDBJ databases">
        <authorList>
            <person name="Meier V. D."/>
        </authorList>
    </citation>
    <scope>NUCLEOTIDE SEQUENCE</scope>
    <source>
        <strain evidence="2">AVDCRST_MAG64</strain>
    </source>
</reference>
<dbReference type="EMBL" id="CADCUQ010000045">
    <property type="protein sequence ID" value="CAA9374237.1"/>
    <property type="molecule type" value="Genomic_DNA"/>
</dbReference>
<organism evidence="2">
    <name type="scientific">uncultured Phycisphaerae bacterium</name>
    <dbReference type="NCBI Taxonomy" id="904963"/>
    <lineage>
        <taxon>Bacteria</taxon>
        <taxon>Pseudomonadati</taxon>
        <taxon>Planctomycetota</taxon>
        <taxon>Phycisphaerae</taxon>
        <taxon>environmental samples</taxon>
    </lineage>
</organism>
<accession>A0A6J4N114</accession>
<feature type="non-terminal residue" evidence="2">
    <location>
        <position position="37"/>
    </location>
</feature>
<gene>
    <name evidence="2" type="ORF">AVDCRST_MAG64-205</name>
</gene>
<evidence type="ECO:0000256" key="1">
    <source>
        <dbReference type="SAM" id="MobiDB-lite"/>
    </source>
</evidence>